<reference evidence="2 3" key="1">
    <citation type="submission" date="2019-03" db="EMBL/GenBank/DDBJ databases">
        <title>Genomic Encyclopedia of Type Strains, Phase IV (KMG-IV): sequencing the most valuable type-strain genomes for metagenomic binning, comparative biology and taxonomic classification.</title>
        <authorList>
            <person name="Goeker M."/>
        </authorList>
    </citation>
    <scope>NUCLEOTIDE SEQUENCE [LARGE SCALE GENOMIC DNA]</scope>
    <source>
        <strain evidence="2 3">DSM 26377</strain>
    </source>
</reference>
<comment type="caution">
    <text evidence="2">The sequence shown here is derived from an EMBL/GenBank/DDBJ whole genome shotgun (WGS) entry which is preliminary data.</text>
</comment>
<dbReference type="GO" id="GO:0032259">
    <property type="term" value="P:methylation"/>
    <property type="evidence" value="ECO:0007669"/>
    <property type="project" value="UniProtKB-KW"/>
</dbReference>
<protein>
    <submittedName>
        <fullName evidence="2">tRNA (Cmo5U34)-methyltransferase</fullName>
    </submittedName>
</protein>
<proteinExistence type="predicted"/>
<dbReference type="RefSeq" id="WP_133883235.1">
    <property type="nucleotide sequence ID" value="NZ_MWIN01000008.1"/>
</dbReference>
<gene>
    <name evidence="2" type="ORF">DFR24_4068</name>
</gene>
<dbReference type="AlphaFoldDB" id="A0A4R7NWM1"/>
<dbReference type="CDD" id="cd02440">
    <property type="entry name" value="AdoMet_MTases"/>
    <property type="match status" value="1"/>
</dbReference>
<dbReference type="InterPro" id="IPR029063">
    <property type="entry name" value="SAM-dependent_MTases_sf"/>
</dbReference>
<dbReference type="OrthoDB" id="8558926at2"/>
<dbReference type="Pfam" id="PF13649">
    <property type="entry name" value="Methyltransf_25"/>
    <property type="match status" value="1"/>
</dbReference>
<dbReference type="SUPFAM" id="SSF53335">
    <property type="entry name" value="S-adenosyl-L-methionine-dependent methyltransferases"/>
    <property type="match status" value="1"/>
</dbReference>
<dbReference type="InterPro" id="IPR050508">
    <property type="entry name" value="Methyltransf_Superfamily"/>
</dbReference>
<evidence type="ECO:0000313" key="2">
    <source>
        <dbReference type="EMBL" id="TDU25625.1"/>
    </source>
</evidence>
<evidence type="ECO:0000313" key="3">
    <source>
        <dbReference type="Proteomes" id="UP000295341"/>
    </source>
</evidence>
<dbReference type="Gene3D" id="3.40.50.150">
    <property type="entry name" value="Vaccinia Virus protein VP39"/>
    <property type="match status" value="1"/>
</dbReference>
<sequence>MSGTAGGVGEPVAFDAEHAARYDERFAALAPITQALHLLIRSLLADLPARARILCVGAGTGAEMMALAPLFPSWHFTAVDPSAPMLAVCRRKAEDAGFASRCTFHEGYLDSLSTPADFDAATCVLVSQFLLERNARVGLFRQIASRLRPGGWLINADLSADLDAERGVALIEQWIGLMRASGLGDAELQRLRTAYRRDVAVVAPAQIESMLAEAGFRHTIPIHQALLIHAWASRTLVSP</sequence>
<keyword evidence="3" id="KW-1185">Reference proteome</keyword>
<name>A0A4R7NWM1_9GAMM</name>
<dbReference type="PANTHER" id="PTHR42912:SF93">
    <property type="entry name" value="N6-ADENOSINE-METHYLTRANSFERASE TMT1A"/>
    <property type="match status" value="1"/>
</dbReference>
<keyword evidence="2" id="KW-0489">Methyltransferase</keyword>
<dbReference type="PANTHER" id="PTHR42912">
    <property type="entry name" value="METHYLTRANSFERASE"/>
    <property type="match status" value="1"/>
</dbReference>
<organism evidence="2 3">
    <name type="scientific">Panacagrimonas perspica</name>
    <dbReference type="NCBI Taxonomy" id="381431"/>
    <lineage>
        <taxon>Bacteria</taxon>
        <taxon>Pseudomonadati</taxon>
        <taxon>Pseudomonadota</taxon>
        <taxon>Gammaproteobacteria</taxon>
        <taxon>Nevskiales</taxon>
        <taxon>Nevskiaceae</taxon>
        <taxon>Panacagrimonas</taxon>
    </lineage>
</organism>
<dbReference type="GO" id="GO:0008168">
    <property type="term" value="F:methyltransferase activity"/>
    <property type="evidence" value="ECO:0007669"/>
    <property type="project" value="UniProtKB-KW"/>
</dbReference>
<dbReference type="InterPro" id="IPR041698">
    <property type="entry name" value="Methyltransf_25"/>
</dbReference>
<feature type="domain" description="Methyltransferase" evidence="1">
    <location>
        <begin position="53"/>
        <end position="151"/>
    </location>
</feature>
<dbReference type="Proteomes" id="UP000295341">
    <property type="component" value="Unassembled WGS sequence"/>
</dbReference>
<dbReference type="EMBL" id="SOBT01000011">
    <property type="protein sequence ID" value="TDU25625.1"/>
    <property type="molecule type" value="Genomic_DNA"/>
</dbReference>
<keyword evidence="2" id="KW-0808">Transferase</keyword>
<evidence type="ECO:0000259" key="1">
    <source>
        <dbReference type="Pfam" id="PF13649"/>
    </source>
</evidence>
<accession>A0A4R7NWM1</accession>